<sequence length="682" mass="74815">MDSRYRPHTPSTLRTVRSFGAQLGSTLPEERGSSPLFVRASFEVRCETDWGESVAVVGSTAQLGAWRPEAGMRMTTNQRIYPSWRSEPLLLSEVLELEYKFVVIGPDGNAVRWEPLQHNRRLALQSASEVRVVADWGQPSSMPPQSQVDPLSLAPLTGSVLGASSVPAPTAPARAGERGGGCGSSAPDHRQAPREASGIAPAVDMTVDLPAGRLLVVQQHLPFNVAQAEDGSWGGEWDEWDLLATNTQGGRHMMGSLNVEVLFVGCVRTRVPPEAQAAVAEMLAVYNCVPVFLSDALYDSHCNGYGPTVLWPILNNQIPDRHAGGKGGDGTHVSSLYNAYVRANDAFAHTIRSVLRVGDMIWVHGYNLTLLPAALRQTKLPAHCTVSFFLHSPCPSPEVWRVIPHRSELLRGMLAGDYARHFMTSCRRLLGLGENVGGPTGGGLCINTGSRRVSHVGIDPDVLNARLRLPETAEHEGRLREQCKVGERIVVGGVEMLHPLQGAHIKLLAFQQLLENYPVWRKRLTLLQVCFPDKQRPEQSAQQSAENREVVRRIEEAFGPDTIRYFEARRWPRPPETCPRSPRIPDANTRLALFRAVDVLLNCAMKDGLNLLPFEYIHTKHSQQASGVVVLSEFVGCAHVLNGCVRINPFNLEHVVEQAKRDGPPPAPSPPPPGTVRARTVV</sequence>
<dbReference type="GO" id="GO:2001070">
    <property type="term" value="F:starch binding"/>
    <property type="evidence" value="ECO:0007669"/>
    <property type="project" value="InterPro"/>
</dbReference>
<feature type="compositionally biased region" description="Pro residues" evidence="1">
    <location>
        <begin position="664"/>
        <end position="674"/>
    </location>
</feature>
<name>A0A0D3KXE8_EMIH1</name>
<feature type="domain" description="CBM20" evidence="2">
    <location>
        <begin position="32"/>
        <end position="138"/>
    </location>
</feature>
<reference evidence="4" key="1">
    <citation type="journal article" date="2013" name="Nature">
        <title>Pan genome of the phytoplankton Emiliania underpins its global distribution.</title>
        <authorList>
            <person name="Read B.A."/>
            <person name="Kegel J."/>
            <person name="Klute M.J."/>
            <person name="Kuo A."/>
            <person name="Lefebvre S.C."/>
            <person name="Maumus F."/>
            <person name="Mayer C."/>
            <person name="Miller J."/>
            <person name="Monier A."/>
            <person name="Salamov A."/>
            <person name="Young J."/>
            <person name="Aguilar M."/>
            <person name="Claverie J.M."/>
            <person name="Frickenhaus S."/>
            <person name="Gonzalez K."/>
            <person name="Herman E.K."/>
            <person name="Lin Y.C."/>
            <person name="Napier J."/>
            <person name="Ogata H."/>
            <person name="Sarno A.F."/>
            <person name="Shmutz J."/>
            <person name="Schroeder D."/>
            <person name="de Vargas C."/>
            <person name="Verret F."/>
            <person name="von Dassow P."/>
            <person name="Valentin K."/>
            <person name="Van de Peer Y."/>
            <person name="Wheeler G."/>
            <person name="Dacks J.B."/>
            <person name="Delwiche C.F."/>
            <person name="Dyhrman S.T."/>
            <person name="Glockner G."/>
            <person name="John U."/>
            <person name="Richards T."/>
            <person name="Worden A.Z."/>
            <person name="Zhang X."/>
            <person name="Grigoriev I.V."/>
            <person name="Allen A.E."/>
            <person name="Bidle K."/>
            <person name="Borodovsky M."/>
            <person name="Bowler C."/>
            <person name="Brownlee C."/>
            <person name="Cock J.M."/>
            <person name="Elias M."/>
            <person name="Gladyshev V.N."/>
            <person name="Groth M."/>
            <person name="Guda C."/>
            <person name="Hadaegh A."/>
            <person name="Iglesias-Rodriguez M.D."/>
            <person name="Jenkins J."/>
            <person name="Jones B.M."/>
            <person name="Lawson T."/>
            <person name="Leese F."/>
            <person name="Lindquist E."/>
            <person name="Lobanov A."/>
            <person name="Lomsadze A."/>
            <person name="Malik S.B."/>
            <person name="Marsh M.E."/>
            <person name="Mackinder L."/>
            <person name="Mock T."/>
            <person name="Mueller-Roeber B."/>
            <person name="Pagarete A."/>
            <person name="Parker M."/>
            <person name="Probert I."/>
            <person name="Quesneville H."/>
            <person name="Raines C."/>
            <person name="Rensing S.A."/>
            <person name="Riano-Pachon D.M."/>
            <person name="Richier S."/>
            <person name="Rokitta S."/>
            <person name="Shiraiwa Y."/>
            <person name="Soanes D.M."/>
            <person name="van der Giezen M."/>
            <person name="Wahlund T.M."/>
            <person name="Williams B."/>
            <person name="Wilson W."/>
            <person name="Wolfe G."/>
            <person name="Wurch L.L."/>
        </authorList>
    </citation>
    <scope>NUCLEOTIDE SEQUENCE</scope>
</reference>
<dbReference type="Pfam" id="PF00982">
    <property type="entry name" value="Glyco_transf_20"/>
    <property type="match status" value="1"/>
</dbReference>
<dbReference type="SUPFAM" id="SSF53756">
    <property type="entry name" value="UDP-Glycosyltransferase/glycogen phosphorylase"/>
    <property type="match status" value="1"/>
</dbReference>
<dbReference type="InterPro" id="IPR013783">
    <property type="entry name" value="Ig-like_fold"/>
</dbReference>
<dbReference type="InterPro" id="IPR002044">
    <property type="entry name" value="CBM20"/>
</dbReference>
<evidence type="ECO:0000259" key="2">
    <source>
        <dbReference type="PROSITE" id="PS51166"/>
    </source>
</evidence>
<dbReference type="InterPro" id="IPR013784">
    <property type="entry name" value="Carb-bd-like_fold"/>
</dbReference>
<protein>
    <recommendedName>
        <fullName evidence="2">CBM20 domain-containing protein</fullName>
    </recommendedName>
</protein>
<dbReference type="HOGENOM" id="CLU_403578_0_0_1"/>
<dbReference type="AlphaFoldDB" id="A0A0D3KXE8"/>
<proteinExistence type="predicted"/>
<accession>A0A0D3KXE8</accession>
<dbReference type="GeneID" id="17285621"/>
<dbReference type="PROSITE" id="PS51166">
    <property type="entry name" value="CBM20"/>
    <property type="match status" value="1"/>
</dbReference>
<dbReference type="PANTHER" id="PTHR10788:SF109">
    <property type="entry name" value="CBM20 DOMAIN-CONTAINING PROTEIN"/>
    <property type="match status" value="1"/>
</dbReference>
<dbReference type="PaxDb" id="2903-EOD40433"/>
<dbReference type="Gene3D" id="2.60.40.10">
    <property type="entry name" value="Immunoglobulins"/>
    <property type="match status" value="1"/>
</dbReference>
<dbReference type="GO" id="GO:0005992">
    <property type="term" value="P:trehalose biosynthetic process"/>
    <property type="evidence" value="ECO:0007669"/>
    <property type="project" value="InterPro"/>
</dbReference>
<reference evidence="3" key="2">
    <citation type="submission" date="2024-10" db="UniProtKB">
        <authorList>
            <consortium name="EnsemblProtists"/>
        </authorList>
    </citation>
    <scope>IDENTIFICATION</scope>
</reference>
<dbReference type="eggNOG" id="KOG1050">
    <property type="taxonomic scope" value="Eukaryota"/>
</dbReference>
<evidence type="ECO:0000313" key="4">
    <source>
        <dbReference type="Proteomes" id="UP000013827"/>
    </source>
</evidence>
<organism evidence="3 4">
    <name type="scientific">Emiliania huxleyi (strain CCMP1516)</name>
    <dbReference type="NCBI Taxonomy" id="280463"/>
    <lineage>
        <taxon>Eukaryota</taxon>
        <taxon>Haptista</taxon>
        <taxon>Haptophyta</taxon>
        <taxon>Prymnesiophyceae</taxon>
        <taxon>Isochrysidales</taxon>
        <taxon>Noelaerhabdaceae</taxon>
        <taxon>Emiliania</taxon>
    </lineage>
</organism>
<feature type="region of interest" description="Disordered" evidence="1">
    <location>
        <begin position="164"/>
        <end position="195"/>
    </location>
</feature>
<dbReference type="SUPFAM" id="SSF49452">
    <property type="entry name" value="Starch-binding domain-like"/>
    <property type="match status" value="1"/>
</dbReference>
<dbReference type="Proteomes" id="UP000013827">
    <property type="component" value="Unassembled WGS sequence"/>
</dbReference>
<dbReference type="SMART" id="SM01065">
    <property type="entry name" value="CBM_2"/>
    <property type="match status" value="1"/>
</dbReference>
<evidence type="ECO:0000313" key="3">
    <source>
        <dbReference type="EnsemblProtists" id="EOD40433"/>
    </source>
</evidence>
<dbReference type="GO" id="GO:0004805">
    <property type="term" value="F:trehalose-phosphatase activity"/>
    <property type="evidence" value="ECO:0007669"/>
    <property type="project" value="TreeGrafter"/>
</dbReference>
<dbReference type="InterPro" id="IPR001830">
    <property type="entry name" value="Glyco_trans_20"/>
</dbReference>
<dbReference type="CDD" id="cd05467">
    <property type="entry name" value="CBM20"/>
    <property type="match status" value="1"/>
</dbReference>
<dbReference type="STRING" id="2903.R1DYD6"/>
<dbReference type="KEGG" id="ehx:EMIHUDRAFT_632219"/>
<dbReference type="EnsemblProtists" id="EOD40433">
    <property type="protein sequence ID" value="EOD40433"/>
    <property type="gene ID" value="EMIHUDRAFT_632219"/>
</dbReference>
<evidence type="ECO:0000256" key="1">
    <source>
        <dbReference type="SAM" id="MobiDB-lite"/>
    </source>
</evidence>
<dbReference type="PANTHER" id="PTHR10788">
    <property type="entry name" value="TREHALOSE-6-PHOSPHATE SYNTHASE"/>
    <property type="match status" value="1"/>
</dbReference>
<dbReference type="RefSeq" id="XP_005792862.1">
    <property type="nucleotide sequence ID" value="XM_005792805.1"/>
</dbReference>
<dbReference type="Gene3D" id="3.40.50.2000">
    <property type="entry name" value="Glycogen Phosphorylase B"/>
    <property type="match status" value="2"/>
</dbReference>
<keyword evidence="4" id="KW-1185">Reference proteome</keyword>
<dbReference type="GO" id="GO:0005829">
    <property type="term" value="C:cytosol"/>
    <property type="evidence" value="ECO:0007669"/>
    <property type="project" value="TreeGrafter"/>
</dbReference>
<feature type="region of interest" description="Disordered" evidence="1">
    <location>
        <begin position="658"/>
        <end position="682"/>
    </location>
</feature>
<dbReference type="Pfam" id="PF00686">
    <property type="entry name" value="CBM_20"/>
    <property type="match status" value="1"/>
</dbReference>